<proteinExistence type="predicted"/>
<dbReference type="EMBL" id="KJ566567">
    <property type="protein sequence ID" value="AHW98285.1"/>
    <property type="molecule type" value="Genomic_DNA"/>
</dbReference>
<reference evidence="1" key="2">
    <citation type="submission" date="2014-03" db="EMBL/GenBank/DDBJ databases">
        <authorList>
            <person name="Cheng R."/>
            <person name="Zhang C.-X."/>
        </authorList>
    </citation>
    <scope>NUCLEOTIDE SEQUENCE</scope>
    <source>
        <strain evidence="1">Hangzhou</strain>
    </source>
</reference>
<evidence type="ECO:0000313" key="1">
    <source>
        <dbReference type="EMBL" id="AHW98285.1"/>
    </source>
</evidence>
<organism evidence="1">
    <name type="scientific">Nilaparvata lugens endogenous nudivirus</name>
    <dbReference type="NCBI Taxonomy" id="1487700"/>
    <lineage>
        <taxon>Viruses</taxon>
        <taxon>Viruses incertae sedis</taxon>
        <taxon>Naldaviricetes</taxon>
        <taxon>Lefavirales</taxon>
        <taxon>Nudiviridae</taxon>
    </lineage>
</organism>
<reference evidence="1" key="1">
    <citation type="journal article" date="2014" name="J. Virol.">
        <title>Brown planthopper nudivirus DNA integrated in its host genome.</title>
        <authorList>
            <person name="Cheng R.L."/>
            <person name="Xi Y."/>
            <person name="Lou Y.H."/>
            <person name="Wang Z."/>
            <person name="Xu J.Y."/>
            <person name="Xu H.J."/>
            <person name="Zhang C.X."/>
        </authorList>
    </citation>
    <scope>NUCLEOTIDE SEQUENCE</scope>
    <source>
        <strain evidence="1">Hangzhou</strain>
    </source>
</reference>
<name>X5G6P2_9VIRU</name>
<accession>X5G6P2</accession>
<sequence length="193" mass="21680">MSEDALYSEEFETLIHEFCKATSNEVHIREISQFIELFKQSVYLNVLISDPRNSDAIACVTNFLHSRPTLPPVFLSRLIAVASCKIRIAPARFGSSMADSCVATIIPGNVRPPSVMTNITSQTIKELLEADTQKAAPYQANSNNIPSMYKIKMNSTLMDQIVNAQIDYYKIVEEGHRQNGMSVDSYVKTRKVR</sequence>
<protein>
    <submittedName>
        <fullName evidence="1">GrBNV_gp75-like protein</fullName>
    </submittedName>
</protein>